<evidence type="ECO:0000313" key="3">
    <source>
        <dbReference type="Proteomes" id="UP000027446"/>
    </source>
</evidence>
<evidence type="ECO:0000259" key="1">
    <source>
        <dbReference type="Pfam" id="PF07969"/>
    </source>
</evidence>
<accession>A0A069E867</accession>
<dbReference type="SUPFAM" id="SSF51338">
    <property type="entry name" value="Composite domain of metallo-dependent hydrolases"/>
    <property type="match status" value="1"/>
</dbReference>
<dbReference type="GO" id="GO:0016812">
    <property type="term" value="F:hydrolase activity, acting on carbon-nitrogen (but not peptide) bonds, in cyclic amides"/>
    <property type="evidence" value="ECO:0007669"/>
    <property type="project" value="TreeGrafter"/>
</dbReference>
<dbReference type="Gene3D" id="3.20.20.140">
    <property type="entry name" value="Metal-dependent hydrolases"/>
    <property type="match status" value="1"/>
</dbReference>
<dbReference type="GO" id="GO:0005829">
    <property type="term" value="C:cytosol"/>
    <property type="evidence" value="ECO:0007669"/>
    <property type="project" value="TreeGrafter"/>
</dbReference>
<name>A0A069E867_9PROT</name>
<dbReference type="InterPro" id="IPR050378">
    <property type="entry name" value="Metallo-dep_Hydrolases_sf"/>
</dbReference>
<dbReference type="PANTHER" id="PTHR11647:SF1">
    <property type="entry name" value="COLLAPSIN RESPONSE MEDIATOR PROTEIN"/>
    <property type="match status" value="1"/>
</dbReference>
<organism evidence="2 3">
    <name type="scientific">Hyphomonas adhaerens MHS-3</name>
    <dbReference type="NCBI Taxonomy" id="1280949"/>
    <lineage>
        <taxon>Bacteria</taxon>
        <taxon>Pseudomonadati</taxon>
        <taxon>Pseudomonadota</taxon>
        <taxon>Alphaproteobacteria</taxon>
        <taxon>Hyphomonadales</taxon>
        <taxon>Hyphomonadaceae</taxon>
        <taxon>Hyphomonas</taxon>
    </lineage>
</organism>
<dbReference type="eggNOG" id="COG3653">
    <property type="taxonomic scope" value="Bacteria"/>
</dbReference>
<dbReference type="Proteomes" id="UP000027446">
    <property type="component" value="Unassembled WGS sequence"/>
</dbReference>
<dbReference type="STRING" id="1280949.HAD_10800"/>
<dbReference type="AlphaFoldDB" id="A0A069E867"/>
<comment type="caution">
    <text evidence="2">The sequence shown here is derived from an EMBL/GenBank/DDBJ whole genome shotgun (WGS) entry which is preliminary data.</text>
</comment>
<feature type="domain" description="Amidohydrolase 3" evidence="1">
    <location>
        <begin position="44"/>
        <end position="552"/>
    </location>
</feature>
<dbReference type="Pfam" id="PF07969">
    <property type="entry name" value="Amidohydro_3"/>
    <property type="match status" value="1"/>
</dbReference>
<reference evidence="2 3" key="1">
    <citation type="journal article" date="2014" name="Antonie Van Leeuwenhoek">
        <title>Hyphomonas beringensis sp. nov. and Hyphomonas chukchiensis sp. nov., isolated from surface seawater of the Bering Sea and Chukchi Sea.</title>
        <authorList>
            <person name="Li C."/>
            <person name="Lai Q."/>
            <person name="Li G."/>
            <person name="Dong C."/>
            <person name="Wang J."/>
            <person name="Liao Y."/>
            <person name="Shao Z."/>
        </authorList>
    </citation>
    <scope>NUCLEOTIDE SEQUENCE [LARGE SCALE GENOMIC DNA]</scope>
    <source>
        <strain evidence="2 3">MHS-3</strain>
    </source>
</reference>
<proteinExistence type="predicted"/>
<dbReference type="PANTHER" id="PTHR11647">
    <property type="entry name" value="HYDRANTOINASE/DIHYDROPYRIMIDINASE FAMILY MEMBER"/>
    <property type="match status" value="1"/>
</dbReference>
<protein>
    <submittedName>
        <fullName evidence="2">Amidohydrolase 3</fullName>
    </submittedName>
</protein>
<dbReference type="SUPFAM" id="SSF51556">
    <property type="entry name" value="Metallo-dependent hydrolases"/>
    <property type="match status" value="1"/>
</dbReference>
<gene>
    <name evidence="2" type="ORF">HAD_10800</name>
</gene>
<dbReference type="InterPro" id="IPR032466">
    <property type="entry name" value="Metal_Hydrolase"/>
</dbReference>
<sequence length="574" mass="63290">MSFDVVIRGGKVFDGSGNAPYTADIGIRNGRIEAIGSIDTRGDREIDATKYIITPGFIDIHTHYDGQVTWENRLAPSSGHGVTTVLMGNCGVGFAPCRPHQRDMLVKLMEGVEDIPEVVMVDGLPWNWESFPDYLNALDNRALDIDVATQIPHSALRIYVMGERAARKEPPTAEDLAQMRSLVTEAIAEGAFGVTTSRNMMHRTKAGELAPSLYSETDELKALMDGLVDAEAGVFQIIPAPDGDAESEFSILRQVAEYGRRPVSFTLLDVPNQPGRGWRSVLEGLEAARADGLQMRGQVAPRPVGMFFGLDLSLHPFTAHPSYRKIASLPLEERVRIMRDAEFRAQLLSETPDDSNPVTLNLINAFRASHEWDKTPNYEPKREDRIESRATVAGQTVEEYAYDLLLKDEGKRLFYLPAANYTEGNLNAVREMLGHPDTVMALADGGAHYGLICDGSFPTYYLQRWARDAKEEERIPLAQAIAELTSRPADTVGFTDRGRIASGLKADLNIIDFEALSLHVPTVNYDLPAGGKRMNQLADGYIATLVSGEITYWQGEQTGLLPGRLVRRGKEAVS</sequence>
<dbReference type="CDD" id="cd01297">
    <property type="entry name" value="D-aminoacylase"/>
    <property type="match status" value="1"/>
</dbReference>
<keyword evidence="2" id="KW-0378">Hydrolase</keyword>
<dbReference type="EMBL" id="ARYH01000001">
    <property type="protein sequence ID" value="KCZ86169.1"/>
    <property type="molecule type" value="Genomic_DNA"/>
</dbReference>
<dbReference type="InterPro" id="IPR013108">
    <property type="entry name" value="Amidohydro_3"/>
</dbReference>
<evidence type="ECO:0000313" key="2">
    <source>
        <dbReference type="EMBL" id="KCZ86169.1"/>
    </source>
</evidence>
<dbReference type="OrthoDB" id="9815027at2"/>
<dbReference type="InterPro" id="IPR011059">
    <property type="entry name" value="Metal-dep_hydrolase_composite"/>
</dbReference>
<keyword evidence="3" id="KW-1185">Reference proteome</keyword>
<dbReference type="RefSeq" id="WP_035571002.1">
    <property type="nucleotide sequence ID" value="NZ_ARYH01000001.1"/>
</dbReference>
<dbReference type="PATRIC" id="fig|1280949.3.peg.2210"/>